<dbReference type="SMART" id="SM00398">
    <property type="entry name" value="HMG"/>
    <property type="match status" value="2"/>
</dbReference>
<dbReference type="GO" id="GO:0003677">
    <property type="term" value="F:DNA binding"/>
    <property type="evidence" value="ECO:0007669"/>
    <property type="project" value="UniProtKB-UniRule"/>
</dbReference>
<name>A0A6U0AA64_9CHLO</name>
<dbReference type="GO" id="GO:0006357">
    <property type="term" value="P:regulation of transcription by RNA polymerase II"/>
    <property type="evidence" value="ECO:0007669"/>
    <property type="project" value="TreeGrafter"/>
</dbReference>
<feature type="region of interest" description="Disordered" evidence="3">
    <location>
        <begin position="1"/>
        <end position="38"/>
    </location>
</feature>
<feature type="DNA-binding region" description="HMG box" evidence="2">
    <location>
        <begin position="134"/>
        <end position="206"/>
    </location>
</feature>
<feature type="region of interest" description="Disordered" evidence="3">
    <location>
        <begin position="77"/>
        <end position="96"/>
    </location>
</feature>
<dbReference type="CDD" id="cd00084">
    <property type="entry name" value="HMG-box_SF"/>
    <property type="match status" value="1"/>
</dbReference>
<sequence>MVSKSSASASLAKSVPAAQGGVEEKKRRKRRDRDKPKRAMSAYLVFLSRHRLAVQKSHPNWSVTDVTKELARRWKDVSDKERAECQHQSDEDKKRYYEQMADYVPLPDEKEEEAPIRYDKDGNRKRRKKDKNAPRKNRSAYIIWAAEYRDKNFRPKAAANAPVSFREQATELGQAWAMLSASARKKYDDAAAREAKEYAVKRDAYLEEKKKLAIAAREAKRERLLAEKRAWEATKAAAQKVKDDRKAERAALKDQRAKERSTVKKSNGAGGLPKTGKKRAEATSSDTMARIKAALVGVSNEAAWYKIVDKHANAPEKVNDAYKQFIANAKQTHFSADPKAFLVAVLGYDEAQQHLL</sequence>
<evidence type="ECO:0000256" key="1">
    <source>
        <dbReference type="ARBA" id="ARBA00023125"/>
    </source>
</evidence>
<dbReference type="Pfam" id="PF00505">
    <property type="entry name" value="HMG_box"/>
    <property type="match status" value="2"/>
</dbReference>
<dbReference type="Gene3D" id="1.10.30.10">
    <property type="entry name" value="High mobility group box domain"/>
    <property type="match status" value="2"/>
</dbReference>
<dbReference type="EMBL" id="HBEW01008684">
    <property type="protein sequence ID" value="CAD8589109.1"/>
    <property type="molecule type" value="Transcribed_RNA"/>
</dbReference>
<evidence type="ECO:0000256" key="2">
    <source>
        <dbReference type="PROSITE-ProRule" id="PRU00267"/>
    </source>
</evidence>
<dbReference type="PANTHER" id="PTHR48112">
    <property type="entry name" value="HIGH MOBILITY GROUP PROTEIN DSP1"/>
    <property type="match status" value="1"/>
</dbReference>
<dbReference type="InterPro" id="IPR050342">
    <property type="entry name" value="HMGB"/>
</dbReference>
<feature type="compositionally biased region" description="Basic and acidic residues" evidence="3">
    <location>
        <begin position="113"/>
        <end position="122"/>
    </location>
</feature>
<gene>
    <name evidence="5" type="ORF">OMED0929_LOCUS7310</name>
</gene>
<accession>A0A6U0AA64</accession>
<dbReference type="GO" id="GO:0005634">
    <property type="term" value="C:nucleus"/>
    <property type="evidence" value="ECO:0007669"/>
    <property type="project" value="UniProtKB-UniRule"/>
</dbReference>
<feature type="region of interest" description="Disordered" evidence="3">
    <location>
        <begin position="108"/>
        <end position="134"/>
    </location>
</feature>
<feature type="compositionally biased region" description="Basic residues" evidence="3">
    <location>
        <begin position="123"/>
        <end position="134"/>
    </location>
</feature>
<dbReference type="PANTHER" id="PTHR48112:SF22">
    <property type="entry name" value="MITOCHONDRIAL TRANSCRIPTION FACTOR A, ISOFORM B"/>
    <property type="match status" value="1"/>
</dbReference>
<keyword evidence="2" id="KW-0539">Nucleus</keyword>
<keyword evidence="1 2" id="KW-0238">DNA-binding</keyword>
<reference evidence="5" key="1">
    <citation type="submission" date="2021-01" db="EMBL/GenBank/DDBJ databases">
        <authorList>
            <person name="Corre E."/>
            <person name="Pelletier E."/>
            <person name="Niang G."/>
            <person name="Scheremetjew M."/>
            <person name="Finn R."/>
            <person name="Kale V."/>
            <person name="Holt S."/>
            <person name="Cochrane G."/>
            <person name="Meng A."/>
            <person name="Brown T."/>
            <person name="Cohen L."/>
        </authorList>
    </citation>
    <scope>NUCLEOTIDE SEQUENCE</scope>
    <source>
        <strain evidence="5">Clade-D-RCC2572</strain>
    </source>
</reference>
<dbReference type="AlphaFoldDB" id="A0A6U0AA64"/>
<evidence type="ECO:0000259" key="4">
    <source>
        <dbReference type="PROSITE" id="PS50118"/>
    </source>
</evidence>
<dbReference type="PROSITE" id="PS50118">
    <property type="entry name" value="HMG_BOX_2"/>
    <property type="match status" value="2"/>
</dbReference>
<protein>
    <recommendedName>
        <fullName evidence="4">HMG box domain-containing protein</fullName>
    </recommendedName>
</protein>
<feature type="DNA-binding region" description="HMG box" evidence="2">
    <location>
        <begin position="36"/>
        <end position="104"/>
    </location>
</feature>
<dbReference type="SUPFAM" id="SSF47095">
    <property type="entry name" value="HMG-box"/>
    <property type="match status" value="2"/>
</dbReference>
<organism evidence="5">
    <name type="scientific">Ostreococcus mediterraneus</name>
    <dbReference type="NCBI Taxonomy" id="1486918"/>
    <lineage>
        <taxon>Eukaryota</taxon>
        <taxon>Viridiplantae</taxon>
        <taxon>Chlorophyta</taxon>
        <taxon>Mamiellophyceae</taxon>
        <taxon>Mamiellales</taxon>
        <taxon>Bathycoccaceae</taxon>
        <taxon>Ostreococcus</taxon>
    </lineage>
</organism>
<evidence type="ECO:0000313" key="5">
    <source>
        <dbReference type="EMBL" id="CAD8589109.1"/>
    </source>
</evidence>
<feature type="domain" description="HMG box" evidence="4">
    <location>
        <begin position="134"/>
        <end position="206"/>
    </location>
</feature>
<feature type="compositionally biased region" description="Low complexity" evidence="3">
    <location>
        <begin position="1"/>
        <end position="18"/>
    </location>
</feature>
<evidence type="ECO:0000256" key="3">
    <source>
        <dbReference type="SAM" id="MobiDB-lite"/>
    </source>
</evidence>
<feature type="compositionally biased region" description="Basic and acidic residues" evidence="3">
    <location>
        <begin position="242"/>
        <end position="262"/>
    </location>
</feature>
<dbReference type="InterPro" id="IPR036910">
    <property type="entry name" value="HMG_box_dom_sf"/>
</dbReference>
<dbReference type="InterPro" id="IPR009071">
    <property type="entry name" value="HMG_box_dom"/>
</dbReference>
<proteinExistence type="predicted"/>
<feature type="domain" description="HMG box" evidence="4">
    <location>
        <begin position="36"/>
        <end position="104"/>
    </location>
</feature>
<feature type="region of interest" description="Disordered" evidence="3">
    <location>
        <begin position="242"/>
        <end position="284"/>
    </location>
</feature>
<feature type="compositionally biased region" description="Basic residues" evidence="3">
    <location>
        <begin position="26"/>
        <end position="38"/>
    </location>
</feature>